<dbReference type="PANTHER" id="PTHR21022">
    <property type="entry name" value="PREPHENATE DEHYDRATASE P PROTEIN"/>
    <property type="match status" value="1"/>
</dbReference>
<feature type="domain" description="ACT" evidence="8">
    <location>
        <begin position="209"/>
        <end position="285"/>
    </location>
</feature>
<dbReference type="CDD" id="cd13532">
    <property type="entry name" value="PBP2_PDT_like"/>
    <property type="match status" value="1"/>
</dbReference>
<dbReference type="VEuPathDB" id="FungiDB:BON22_2412"/>
<evidence type="ECO:0000256" key="6">
    <source>
        <dbReference type="ARBA" id="ARBA00023239"/>
    </source>
</evidence>
<organism evidence="9">
    <name type="scientific">Cyberlindnera fabianii</name>
    <name type="common">Yeast</name>
    <name type="synonym">Hansenula fabianii</name>
    <dbReference type="NCBI Taxonomy" id="36022"/>
    <lineage>
        <taxon>Eukaryota</taxon>
        <taxon>Fungi</taxon>
        <taxon>Dikarya</taxon>
        <taxon>Ascomycota</taxon>
        <taxon>Saccharomycotina</taxon>
        <taxon>Saccharomycetes</taxon>
        <taxon>Phaffomycetales</taxon>
        <taxon>Phaffomycetaceae</taxon>
        <taxon>Cyberlindnera</taxon>
    </lineage>
</organism>
<dbReference type="PROSITE" id="PS51671">
    <property type="entry name" value="ACT"/>
    <property type="match status" value="1"/>
</dbReference>
<dbReference type="GO" id="GO:0009094">
    <property type="term" value="P:L-phenylalanine biosynthetic process"/>
    <property type="evidence" value="ECO:0007669"/>
    <property type="project" value="UniProtKB-UniPathway"/>
</dbReference>
<feature type="domain" description="Prephenate dehydratase" evidence="7">
    <location>
        <begin position="5"/>
        <end position="187"/>
    </location>
</feature>
<dbReference type="PROSITE" id="PS51171">
    <property type="entry name" value="PREPHENATE_DEHYDR_3"/>
    <property type="match status" value="1"/>
</dbReference>
<reference evidence="9" key="1">
    <citation type="journal article" date="2014" name="Genome Announc.">
        <title>Genome sequence of the yeast Cyberlindnera fabianii (Hansenula fabianii).</title>
        <authorList>
            <person name="Freel K.C."/>
            <person name="Sarilar V."/>
            <person name="Neuveglise C."/>
            <person name="Devillers H."/>
            <person name="Friedrich A."/>
            <person name="Schacherer J."/>
        </authorList>
    </citation>
    <scope>NUCLEOTIDE SEQUENCE</scope>
    <source>
        <strain evidence="9">YJS4271</strain>
    </source>
</reference>
<dbReference type="SUPFAM" id="SSF53850">
    <property type="entry name" value="Periplasmic binding protein-like II"/>
    <property type="match status" value="1"/>
</dbReference>
<evidence type="ECO:0000256" key="4">
    <source>
        <dbReference type="ARBA" id="ARBA00023141"/>
    </source>
</evidence>
<evidence type="ECO:0000313" key="9">
    <source>
        <dbReference type="EMBL" id="CDR40097.1"/>
    </source>
</evidence>
<protein>
    <recommendedName>
        <fullName evidence="2">prephenate dehydratase</fullName>
        <ecNumber evidence="2">4.2.1.51</ecNumber>
    </recommendedName>
</protein>
<dbReference type="PhylomeDB" id="A0A061AXJ1"/>
<dbReference type="InterPro" id="IPR008242">
    <property type="entry name" value="Chor_mutase/pphenate_deHydtase"/>
</dbReference>
<dbReference type="NCBIfam" id="NF008865">
    <property type="entry name" value="PRK11898.1"/>
    <property type="match status" value="1"/>
</dbReference>
<keyword evidence="4" id="KW-0057">Aromatic amino acid biosynthesis</keyword>
<evidence type="ECO:0000259" key="7">
    <source>
        <dbReference type="PROSITE" id="PS51171"/>
    </source>
</evidence>
<dbReference type="SUPFAM" id="SSF55021">
    <property type="entry name" value="ACT-like"/>
    <property type="match status" value="1"/>
</dbReference>
<dbReference type="GO" id="GO:0005737">
    <property type="term" value="C:cytoplasm"/>
    <property type="evidence" value="ECO:0007669"/>
    <property type="project" value="TreeGrafter"/>
</dbReference>
<sequence length="294" mass="32804">MSGPRVAYLGPEGTYTHQAALQEFGKSATLLPQRSIKDCLSTVESGNADYSVVPFENSTNGQVALTYDLLRDWIVRDPSSTITVAYEQFVAIHHCILSHAKKIEDIKKIYTHPQAWGQVTEWLGQWPELEKIDSSSTSKAAEIASVEGEEVAAIASEYAAIVHNIPILKRNVENIKNNTTRFLVLTSNRDEKALAELKKKLPEKFVTLVAFTVEHDDPGALAGALGTLTEHGISMTSITSRPSTTRPWHYVFFIEFWCPGLNKLDTVIADFEKKCLDIRVLGSFPRSQRYYGED</sequence>
<keyword evidence="6" id="KW-0456">Lyase</keyword>
<dbReference type="Pfam" id="PF01842">
    <property type="entry name" value="ACT"/>
    <property type="match status" value="1"/>
</dbReference>
<dbReference type="InterPro" id="IPR001086">
    <property type="entry name" value="Preph_deHydtase"/>
</dbReference>
<evidence type="ECO:0000256" key="3">
    <source>
        <dbReference type="ARBA" id="ARBA00022605"/>
    </source>
</evidence>
<dbReference type="InterPro" id="IPR002912">
    <property type="entry name" value="ACT_dom"/>
</dbReference>
<dbReference type="EC" id="4.2.1.51" evidence="2"/>
<gene>
    <name evidence="9" type="ORF">CYFA0S_04e03532g</name>
</gene>
<dbReference type="InterPro" id="IPR045865">
    <property type="entry name" value="ACT-like_dom_sf"/>
</dbReference>
<name>A0A061AXJ1_CYBFA</name>
<comment type="pathway">
    <text evidence="1">Amino-acid biosynthesis; L-phenylalanine biosynthesis; phenylpyruvate from prephenate: step 1/1.</text>
</comment>
<evidence type="ECO:0000256" key="2">
    <source>
        <dbReference type="ARBA" id="ARBA00013147"/>
    </source>
</evidence>
<keyword evidence="3" id="KW-0028">Amino-acid biosynthesis</keyword>
<dbReference type="Gene3D" id="3.40.190.10">
    <property type="entry name" value="Periplasmic binding protein-like II"/>
    <property type="match status" value="2"/>
</dbReference>
<dbReference type="OrthoDB" id="983542at2759"/>
<evidence type="ECO:0000256" key="5">
    <source>
        <dbReference type="ARBA" id="ARBA00023222"/>
    </source>
</evidence>
<evidence type="ECO:0000256" key="1">
    <source>
        <dbReference type="ARBA" id="ARBA00004741"/>
    </source>
</evidence>
<dbReference type="GO" id="GO:0004664">
    <property type="term" value="F:prephenate dehydratase activity"/>
    <property type="evidence" value="ECO:0007669"/>
    <property type="project" value="UniProtKB-EC"/>
</dbReference>
<keyword evidence="5" id="KW-0584">Phenylalanine biosynthesis</keyword>
<dbReference type="UniPathway" id="UPA00121">
    <property type="reaction ID" value="UER00345"/>
</dbReference>
<dbReference type="PANTHER" id="PTHR21022:SF19">
    <property type="entry name" value="PREPHENATE DEHYDRATASE-RELATED"/>
    <property type="match status" value="1"/>
</dbReference>
<dbReference type="AlphaFoldDB" id="A0A061AXJ1"/>
<dbReference type="CDD" id="cd04905">
    <property type="entry name" value="ACT_CM-PDT"/>
    <property type="match status" value="1"/>
</dbReference>
<evidence type="ECO:0000259" key="8">
    <source>
        <dbReference type="PROSITE" id="PS51671"/>
    </source>
</evidence>
<dbReference type="PIRSF" id="PIRSF001500">
    <property type="entry name" value="Chor_mut_pdt_Ppr"/>
    <property type="match status" value="1"/>
</dbReference>
<dbReference type="Pfam" id="PF00800">
    <property type="entry name" value="PDT"/>
    <property type="match status" value="1"/>
</dbReference>
<dbReference type="Gene3D" id="3.30.70.260">
    <property type="match status" value="1"/>
</dbReference>
<dbReference type="EMBL" id="LK052889">
    <property type="protein sequence ID" value="CDR40097.1"/>
    <property type="molecule type" value="Genomic_DNA"/>
</dbReference>
<accession>A0A061AXJ1</accession>
<proteinExistence type="predicted"/>